<reference evidence="3 4" key="1">
    <citation type="submission" date="2024-02" db="EMBL/GenBank/DDBJ databases">
        <authorList>
            <person name="Vignale AGUSTIN F."/>
            <person name="Sosa J E."/>
            <person name="Modenutti C."/>
        </authorList>
    </citation>
    <scope>NUCLEOTIDE SEQUENCE [LARGE SCALE GENOMIC DNA]</scope>
</reference>
<evidence type="ECO:0000313" key="4">
    <source>
        <dbReference type="Proteomes" id="UP001642360"/>
    </source>
</evidence>
<name>A0ABC8U0F2_9AQUA</name>
<gene>
    <name evidence="3" type="ORF">ILEXP_LOCUS42940</name>
</gene>
<comment type="caution">
    <text evidence="3">The sequence shown here is derived from an EMBL/GenBank/DDBJ whole genome shotgun (WGS) entry which is preliminary data.</text>
</comment>
<keyword evidence="2" id="KW-0812">Transmembrane</keyword>
<feature type="compositionally biased region" description="Polar residues" evidence="1">
    <location>
        <begin position="733"/>
        <end position="755"/>
    </location>
</feature>
<keyword evidence="4" id="KW-1185">Reference proteome</keyword>
<feature type="transmembrane region" description="Helical" evidence="2">
    <location>
        <begin position="231"/>
        <end position="252"/>
    </location>
</feature>
<sequence>MGRLGCTIDGTLDVSKFNEPMPWIGIYVAAASAACAMAMAVDVFHGFRYRKFWFPCKFFSLNATTLTLIAVAIKLSVDLNTSMPRRHDQLAKLSSGVFICTVMGNFLPSLGTMENKEIIMNFMALAILVITAIVNICIQLATGVIFVFWRQHAIVMFVMLVLLAIFASSAVAIPTTKSYFELKYSKKIKLAVKECSDKTDVSVPKKLRDDLMRYWMMAHTSNPQFVMGRSATCTASGAFCLISAATLAQAMLRSYLIPRSFKFCHDESDYKWSTTLVLVTQTIAVAVGTIAPACRWFTAINFRCPIKANKACRCEFKIEHYWIKKLIQWKECPLALKICGRQGRKLAHNMKNQFLDFCIRMQTGIVLVSKLVRLISIFVVSRYLICCRWCNDLKRLLKGNNSVANDNSGSNSQPNPMLELRHFVMHLEGEEELVDLMMENNCDAPHHWIQMGKKKQPKYLIQLLEKSISSREFKGVNEFDSDHVPSFDSEEPPNCWALPVVTLTSIAAALPNIDPRSIKQLRNSVSEGLMYIKVVEDNLDDKRDVVNVRKASEIVWLGVDLYHKWLDVDLHKMALQGKGPKEVLETLADIAKNRFMEFRKKDISGCLRETPSKWPIKVLAANCMYRTCQTLVLDYESRDCKSSEILFERLSAMISDIMGACLTNLKQVISTLCHHSTIEEREESVRRAIILLGKTQEILKILDRQPLPSSDPDQLASIDNWRALSRQKVPPQFVSSSMDGNTDSTGSSDLYLTID</sequence>
<feature type="region of interest" description="Disordered" evidence="1">
    <location>
        <begin position="732"/>
        <end position="755"/>
    </location>
</feature>
<organism evidence="3 4">
    <name type="scientific">Ilex paraguariensis</name>
    <name type="common">yerba mate</name>
    <dbReference type="NCBI Taxonomy" id="185542"/>
    <lineage>
        <taxon>Eukaryota</taxon>
        <taxon>Viridiplantae</taxon>
        <taxon>Streptophyta</taxon>
        <taxon>Embryophyta</taxon>
        <taxon>Tracheophyta</taxon>
        <taxon>Spermatophyta</taxon>
        <taxon>Magnoliopsida</taxon>
        <taxon>eudicotyledons</taxon>
        <taxon>Gunneridae</taxon>
        <taxon>Pentapetalae</taxon>
        <taxon>asterids</taxon>
        <taxon>campanulids</taxon>
        <taxon>Aquifoliales</taxon>
        <taxon>Aquifoliaceae</taxon>
        <taxon>Ilex</taxon>
    </lineage>
</organism>
<dbReference type="PROSITE" id="PS51257">
    <property type="entry name" value="PROKAR_LIPOPROTEIN"/>
    <property type="match status" value="1"/>
</dbReference>
<dbReference type="AlphaFoldDB" id="A0ABC8U0F2"/>
<feature type="transmembrane region" description="Helical" evidence="2">
    <location>
        <begin position="89"/>
        <end position="110"/>
    </location>
</feature>
<feature type="transmembrane region" description="Helical" evidence="2">
    <location>
        <begin position="59"/>
        <end position="77"/>
    </location>
</feature>
<keyword evidence="2" id="KW-1133">Transmembrane helix</keyword>
<dbReference type="EMBL" id="CAUOFW020006168">
    <property type="protein sequence ID" value="CAK9173201.1"/>
    <property type="molecule type" value="Genomic_DNA"/>
</dbReference>
<feature type="transmembrane region" description="Helical" evidence="2">
    <location>
        <begin position="24"/>
        <end position="47"/>
    </location>
</feature>
<proteinExistence type="predicted"/>
<evidence type="ECO:0000313" key="3">
    <source>
        <dbReference type="EMBL" id="CAK9173201.1"/>
    </source>
</evidence>
<protein>
    <submittedName>
        <fullName evidence="3">Uncharacterized protein</fullName>
    </submittedName>
</protein>
<dbReference type="Proteomes" id="UP001642360">
    <property type="component" value="Unassembled WGS sequence"/>
</dbReference>
<keyword evidence="2" id="KW-0472">Membrane</keyword>
<feature type="transmembrane region" description="Helical" evidence="2">
    <location>
        <begin position="272"/>
        <end position="293"/>
    </location>
</feature>
<feature type="transmembrane region" description="Helical" evidence="2">
    <location>
        <begin position="154"/>
        <end position="173"/>
    </location>
</feature>
<accession>A0ABC8U0F2</accession>
<evidence type="ECO:0000256" key="2">
    <source>
        <dbReference type="SAM" id="Phobius"/>
    </source>
</evidence>
<evidence type="ECO:0000256" key="1">
    <source>
        <dbReference type="SAM" id="MobiDB-lite"/>
    </source>
</evidence>
<feature type="transmembrane region" description="Helical" evidence="2">
    <location>
        <begin position="122"/>
        <end position="148"/>
    </location>
</feature>
<dbReference type="PANTHER" id="PTHR35307">
    <property type="entry name" value="PROTEIN, PUTATIVE-RELATED"/>
    <property type="match status" value="1"/>
</dbReference>
<dbReference type="PANTHER" id="PTHR35307:SF3">
    <property type="entry name" value="DUF4220 DOMAIN-CONTAINING PROTEIN"/>
    <property type="match status" value="1"/>
</dbReference>